<evidence type="ECO:0000256" key="2">
    <source>
        <dbReference type="ARBA" id="ARBA00022630"/>
    </source>
</evidence>
<dbReference type="SUPFAM" id="SSF51905">
    <property type="entry name" value="FAD/NAD(P)-binding domain"/>
    <property type="match status" value="1"/>
</dbReference>
<dbReference type="PANTHER" id="PTHR13789">
    <property type="entry name" value="MONOOXYGENASE"/>
    <property type="match status" value="1"/>
</dbReference>
<comment type="similarity">
    <text evidence="1">Belongs to the paxM FAD-dependent monooxygenase family.</text>
</comment>
<gene>
    <name evidence="7" type="ORF">MKK02DRAFT_29843</name>
</gene>
<evidence type="ECO:0000313" key="7">
    <source>
        <dbReference type="EMBL" id="KAI9639877.1"/>
    </source>
</evidence>
<evidence type="ECO:0000313" key="8">
    <source>
        <dbReference type="Proteomes" id="UP001164286"/>
    </source>
</evidence>
<dbReference type="Gene3D" id="3.50.50.60">
    <property type="entry name" value="FAD/NAD(P)-binding domain"/>
    <property type="match status" value="1"/>
</dbReference>
<keyword evidence="2" id="KW-0285">Flavoprotein</keyword>
<organism evidence="7 8">
    <name type="scientific">Dioszegia hungarica</name>
    <dbReference type="NCBI Taxonomy" id="4972"/>
    <lineage>
        <taxon>Eukaryota</taxon>
        <taxon>Fungi</taxon>
        <taxon>Dikarya</taxon>
        <taxon>Basidiomycota</taxon>
        <taxon>Agaricomycotina</taxon>
        <taxon>Tremellomycetes</taxon>
        <taxon>Tremellales</taxon>
        <taxon>Bulleribasidiaceae</taxon>
        <taxon>Dioszegia</taxon>
    </lineage>
</organism>
<dbReference type="InterPro" id="IPR036188">
    <property type="entry name" value="FAD/NAD-bd_sf"/>
</dbReference>
<evidence type="ECO:0000256" key="3">
    <source>
        <dbReference type="ARBA" id="ARBA00022827"/>
    </source>
</evidence>
<evidence type="ECO:0000256" key="1">
    <source>
        <dbReference type="ARBA" id="ARBA00007992"/>
    </source>
</evidence>
<name>A0AA38HG70_9TREE</name>
<evidence type="ECO:0000259" key="6">
    <source>
        <dbReference type="Pfam" id="PF01494"/>
    </source>
</evidence>
<dbReference type="Pfam" id="PF01494">
    <property type="entry name" value="FAD_binding_3"/>
    <property type="match status" value="1"/>
</dbReference>
<feature type="domain" description="FAD-binding" evidence="6">
    <location>
        <begin position="6"/>
        <end position="332"/>
    </location>
</feature>
<comment type="caution">
    <text evidence="7">The sequence shown here is derived from an EMBL/GenBank/DDBJ whole genome shotgun (WGS) entry which is preliminary data.</text>
</comment>
<dbReference type="GO" id="GO:0004497">
    <property type="term" value="F:monooxygenase activity"/>
    <property type="evidence" value="ECO:0007669"/>
    <property type="project" value="UniProtKB-KW"/>
</dbReference>
<protein>
    <submittedName>
        <fullName evidence="7">Kynurenine 3-monooxygenase</fullName>
    </submittedName>
</protein>
<dbReference type="InterPro" id="IPR050493">
    <property type="entry name" value="FAD-dep_Monooxygenase_BioMet"/>
</dbReference>
<accession>A0AA38HG70</accession>
<dbReference type="PRINTS" id="PR00420">
    <property type="entry name" value="RNGMNOXGNASE"/>
</dbReference>
<evidence type="ECO:0000256" key="4">
    <source>
        <dbReference type="ARBA" id="ARBA00023002"/>
    </source>
</evidence>
<sequence length="417" mass="45153">MEKQLILIIGAGLAGPALALSLARHSIKSTIFEIRPSLSEPGGSITLAANAVRALTLLGGDELIARIQAAGFVYTRMTAFLSTGYRYGDLVVGEEGEGGVPAVRIMRTALNKLLLEECEKKGVDVRWGKKLESIREDDGGVTAVFEDGSIKQGSALIGADGIHSFTRQHVLPEPPKPTYAGSCVINGFLPRSSVTTPTPDYPFPAMIFSPSGLLMTIPIDPSGQQLAWGITKTVPDDKGRAGWAAYESSGAAYADAKADFDNITTEPIRSLLDNADAKTAKLWAAYSIPDLPRWHRGRVCLIGDAAHALPPNGQGSAMAFEDAALLVRLLTDSKAMERGYEAVFGHWETVRRKRVEDVKKHSKVGGMMKSSHHPESWAWWAKTWLFWLFITVKNRGVVQAGAGFSGYDVMTENIEVE</sequence>
<keyword evidence="3" id="KW-0274">FAD</keyword>
<keyword evidence="5" id="KW-0503">Monooxygenase</keyword>
<dbReference type="GeneID" id="77727125"/>
<dbReference type="PANTHER" id="PTHR13789:SF309">
    <property type="entry name" value="PUTATIVE (AFU_ORTHOLOGUE AFUA_6G14510)-RELATED"/>
    <property type="match status" value="1"/>
</dbReference>
<reference evidence="7" key="1">
    <citation type="journal article" date="2022" name="G3 (Bethesda)">
        <title>High quality genome of the basidiomycete yeast Dioszegia hungarica PDD-24b-2 isolated from cloud water.</title>
        <authorList>
            <person name="Jarrige D."/>
            <person name="Haridas S."/>
            <person name="Bleykasten-Grosshans C."/>
            <person name="Joly M."/>
            <person name="Nadalig T."/>
            <person name="Sancelme M."/>
            <person name="Vuilleumier S."/>
            <person name="Grigoriev I.V."/>
            <person name="Amato P."/>
            <person name="Bringel F."/>
        </authorList>
    </citation>
    <scope>NUCLEOTIDE SEQUENCE</scope>
    <source>
        <strain evidence="7">PDD-24b-2</strain>
    </source>
</reference>
<keyword evidence="4" id="KW-0560">Oxidoreductase</keyword>
<dbReference type="EMBL" id="JAKWFO010000001">
    <property type="protein sequence ID" value="KAI9639877.1"/>
    <property type="molecule type" value="Genomic_DNA"/>
</dbReference>
<dbReference type="InterPro" id="IPR002938">
    <property type="entry name" value="FAD-bd"/>
</dbReference>
<dbReference type="Proteomes" id="UP001164286">
    <property type="component" value="Unassembled WGS sequence"/>
</dbReference>
<dbReference type="AlphaFoldDB" id="A0AA38HG70"/>
<dbReference type="GO" id="GO:0071949">
    <property type="term" value="F:FAD binding"/>
    <property type="evidence" value="ECO:0007669"/>
    <property type="project" value="InterPro"/>
</dbReference>
<evidence type="ECO:0000256" key="5">
    <source>
        <dbReference type="ARBA" id="ARBA00023033"/>
    </source>
</evidence>
<proteinExistence type="inferred from homology"/>
<keyword evidence="8" id="KW-1185">Reference proteome</keyword>
<dbReference type="RefSeq" id="XP_052949654.1">
    <property type="nucleotide sequence ID" value="XM_053087920.1"/>
</dbReference>